<dbReference type="InterPro" id="IPR004358">
    <property type="entry name" value="Sig_transdc_His_kin-like_C"/>
</dbReference>
<evidence type="ECO:0000259" key="5">
    <source>
        <dbReference type="PROSITE" id="PS50109"/>
    </source>
</evidence>
<keyword evidence="3 4" id="KW-0597">Phosphoprotein</keyword>
<name>A0ABS3ZZC8_9BRAD</name>
<dbReference type="SMART" id="SM00448">
    <property type="entry name" value="REC"/>
    <property type="match status" value="1"/>
</dbReference>
<sequence length="696" mass="76317">MAATVLGALFVLSVASLEHYRFVSTSANERISRSLDIAVEHTNKVFEEIEILFASVEGITRKQSSESLKADQEHLHEALEEMIGKAPDLRAIWLFDRSGRPLVTSSVFPAPDLNNSDRDYFIAQQDPGTGTFIGKILIPKIGGPAFFSVSKKWHDQTGAVAGISAVVVPPSAFEKFFATLGAGASASHAIIREDGVVLARYPVPAAPDIVLSENTGFRRATAAQGRTAKYTTVSAVDGLKRRFEVRHLANLPIYVTSSLEVMSIWREWSQWLLIQLAFGAPTLGLILWLEYLALRRTNQFYAEVRRRQSAEAVVRQSQKLEAIGQLTGGIAHDFNNLLSIVMGNLEAIVRRTTEDEKTQRQARNALSGAERAAQLVRRLLAFSRRQPLDPKPIDVSQVLTQVAGLLIRSLGEKIHIDTFRAPDLWITDVDPVELEAAIINLAINARDAMPRGGRLTIEARNVALDADFCANVESLAPGEYVVISVADEGTGMNPEVLERVFEPFFTTKGPGAGSGLGLSQVYGFIRQSAGHVVIDSRVGKGTTVKLYLPRSKATSPVLLEDPSREILRGRGETILIVEDDRGVREHLSELLGEMGYSVLVAEHAEKALEFIGDRALGIDLLLTDIVMPGMNGRQLAERALAGRPGLQVLFMTGYARDAMIHQGRLERGVILIQKPISPPELSSRLRSMLDSHRIHA</sequence>
<protein>
    <recommendedName>
        <fullName evidence="2">histidine kinase</fullName>
        <ecNumber evidence="2">2.7.13.3</ecNumber>
    </recommendedName>
</protein>
<reference evidence="7 8" key="1">
    <citation type="submission" date="2021-03" db="EMBL/GenBank/DDBJ databases">
        <title>Genome Sequence of Bradyrhizobium vignae strain ISRA400.</title>
        <authorList>
            <person name="Tisa L.S."/>
            <person name="Svistoonoff S."/>
            <person name="Hocher V."/>
            <person name="Fall S."/>
            <person name="Zaiya A."/>
            <person name="Naing D."/>
            <person name="Niang N."/>
            <person name="Diouf A."/>
            <person name="Dasylva M.C."/>
            <person name="Toure O."/>
            <person name="Gueye M."/>
            <person name="Gully D."/>
            <person name="Tisseyre P."/>
            <person name="Simpson S."/>
            <person name="Morris K."/>
            <person name="Thomas W.K."/>
        </authorList>
    </citation>
    <scope>NUCLEOTIDE SEQUENCE [LARGE SCALE GENOMIC DNA]</scope>
    <source>
        <strain evidence="7 8">ISRA400</strain>
    </source>
</reference>
<dbReference type="Gene3D" id="3.40.50.2300">
    <property type="match status" value="1"/>
</dbReference>
<evidence type="ECO:0000259" key="6">
    <source>
        <dbReference type="PROSITE" id="PS50110"/>
    </source>
</evidence>
<dbReference type="CDD" id="cd12915">
    <property type="entry name" value="PDC2_DGC_like"/>
    <property type="match status" value="1"/>
</dbReference>
<keyword evidence="8" id="KW-1185">Reference proteome</keyword>
<dbReference type="SMART" id="SM00388">
    <property type="entry name" value="HisKA"/>
    <property type="match status" value="1"/>
</dbReference>
<dbReference type="InterPro" id="IPR036097">
    <property type="entry name" value="HisK_dim/P_sf"/>
</dbReference>
<organism evidence="7 8">
    <name type="scientific">Bradyrhizobium vignae</name>
    <dbReference type="NCBI Taxonomy" id="1549949"/>
    <lineage>
        <taxon>Bacteria</taxon>
        <taxon>Pseudomonadati</taxon>
        <taxon>Pseudomonadota</taxon>
        <taxon>Alphaproteobacteria</taxon>
        <taxon>Hyphomicrobiales</taxon>
        <taxon>Nitrobacteraceae</taxon>
        <taxon>Bradyrhizobium</taxon>
    </lineage>
</organism>
<dbReference type="SUPFAM" id="SSF55874">
    <property type="entry name" value="ATPase domain of HSP90 chaperone/DNA topoisomerase II/histidine kinase"/>
    <property type="match status" value="1"/>
</dbReference>
<dbReference type="Pfam" id="PF02518">
    <property type="entry name" value="HATPase_c"/>
    <property type="match status" value="1"/>
</dbReference>
<dbReference type="PANTHER" id="PTHR43065">
    <property type="entry name" value="SENSOR HISTIDINE KINASE"/>
    <property type="match status" value="1"/>
</dbReference>
<dbReference type="InterPro" id="IPR001789">
    <property type="entry name" value="Sig_transdc_resp-reg_receiver"/>
</dbReference>
<dbReference type="Pfam" id="PF00512">
    <property type="entry name" value="HisKA"/>
    <property type="match status" value="1"/>
</dbReference>
<dbReference type="InterPro" id="IPR003661">
    <property type="entry name" value="HisK_dim/P_dom"/>
</dbReference>
<dbReference type="InterPro" id="IPR011006">
    <property type="entry name" value="CheY-like_superfamily"/>
</dbReference>
<proteinExistence type="predicted"/>
<dbReference type="InterPro" id="IPR005467">
    <property type="entry name" value="His_kinase_dom"/>
</dbReference>
<evidence type="ECO:0000256" key="4">
    <source>
        <dbReference type="PROSITE-ProRule" id="PRU00169"/>
    </source>
</evidence>
<gene>
    <name evidence="7" type="ORF">JWS04_17075</name>
</gene>
<dbReference type="Gene3D" id="1.10.287.130">
    <property type="match status" value="1"/>
</dbReference>
<evidence type="ECO:0000256" key="1">
    <source>
        <dbReference type="ARBA" id="ARBA00000085"/>
    </source>
</evidence>
<accession>A0ABS3ZZC8</accession>
<comment type="catalytic activity">
    <reaction evidence="1">
        <text>ATP + protein L-histidine = ADP + protein N-phospho-L-histidine.</text>
        <dbReference type="EC" id="2.7.13.3"/>
    </reaction>
</comment>
<evidence type="ECO:0000256" key="3">
    <source>
        <dbReference type="ARBA" id="ARBA00022553"/>
    </source>
</evidence>
<dbReference type="SUPFAM" id="SSF47384">
    <property type="entry name" value="Homodimeric domain of signal transducing histidine kinase"/>
    <property type="match status" value="1"/>
</dbReference>
<evidence type="ECO:0000313" key="7">
    <source>
        <dbReference type="EMBL" id="MBP0112769.1"/>
    </source>
</evidence>
<dbReference type="Pfam" id="PF00072">
    <property type="entry name" value="Response_reg"/>
    <property type="match status" value="1"/>
</dbReference>
<evidence type="ECO:0000256" key="2">
    <source>
        <dbReference type="ARBA" id="ARBA00012438"/>
    </source>
</evidence>
<feature type="domain" description="Histidine kinase" evidence="5">
    <location>
        <begin position="329"/>
        <end position="552"/>
    </location>
</feature>
<dbReference type="SUPFAM" id="SSF52172">
    <property type="entry name" value="CheY-like"/>
    <property type="match status" value="1"/>
</dbReference>
<dbReference type="InterPro" id="IPR036890">
    <property type="entry name" value="HATPase_C_sf"/>
</dbReference>
<dbReference type="PROSITE" id="PS50109">
    <property type="entry name" value="HIS_KIN"/>
    <property type="match status" value="1"/>
</dbReference>
<dbReference type="Gene3D" id="3.30.450.20">
    <property type="entry name" value="PAS domain"/>
    <property type="match status" value="2"/>
</dbReference>
<feature type="domain" description="Response regulatory" evidence="6">
    <location>
        <begin position="573"/>
        <end position="689"/>
    </location>
</feature>
<dbReference type="PRINTS" id="PR00344">
    <property type="entry name" value="BCTRLSENSOR"/>
</dbReference>
<dbReference type="CDD" id="cd12914">
    <property type="entry name" value="PDC1_DGC_like"/>
    <property type="match status" value="1"/>
</dbReference>
<comment type="caution">
    <text evidence="7">The sequence shown here is derived from an EMBL/GenBank/DDBJ whole genome shotgun (WGS) entry which is preliminary data.</text>
</comment>
<dbReference type="PANTHER" id="PTHR43065:SF49">
    <property type="entry name" value="HISTIDINE KINASE"/>
    <property type="match status" value="1"/>
</dbReference>
<dbReference type="SMART" id="SM00387">
    <property type="entry name" value="HATPase_c"/>
    <property type="match status" value="1"/>
</dbReference>
<dbReference type="EC" id="2.7.13.3" evidence="2"/>
<dbReference type="InterPro" id="IPR003594">
    <property type="entry name" value="HATPase_dom"/>
</dbReference>
<dbReference type="EMBL" id="JAGIKT010000036">
    <property type="protein sequence ID" value="MBP0112769.1"/>
    <property type="molecule type" value="Genomic_DNA"/>
</dbReference>
<evidence type="ECO:0000313" key="8">
    <source>
        <dbReference type="Proteomes" id="UP000669317"/>
    </source>
</evidence>
<dbReference type="RefSeq" id="WP_209295360.1">
    <property type="nucleotide sequence ID" value="NZ_JAGIKT010000036.1"/>
</dbReference>
<dbReference type="CDD" id="cd00082">
    <property type="entry name" value="HisKA"/>
    <property type="match status" value="1"/>
</dbReference>
<dbReference type="PROSITE" id="PS50110">
    <property type="entry name" value="RESPONSE_REGULATORY"/>
    <property type="match status" value="1"/>
</dbReference>
<dbReference type="Gene3D" id="3.30.565.10">
    <property type="entry name" value="Histidine kinase-like ATPase, C-terminal domain"/>
    <property type="match status" value="1"/>
</dbReference>
<feature type="modified residue" description="4-aspartylphosphate" evidence="4">
    <location>
        <position position="624"/>
    </location>
</feature>
<dbReference type="Proteomes" id="UP000669317">
    <property type="component" value="Unassembled WGS sequence"/>
</dbReference>